<organism evidence="1 2">
    <name type="scientific">Carnobacterium antarcticum</name>
    <dbReference type="NCBI Taxonomy" id="2126436"/>
    <lineage>
        <taxon>Bacteria</taxon>
        <taxon>Bacillati</taxon>
        <taxon>Bacillota</taxon>
        <taxon>Bacilli</taxon>
        <taxon>Lactobacillales</taxon>
        <taxon>Carnobacteriaceae</taxon>
        <taxon>Carnobacterium</taxon>
    </lineage>
</organism>
<evidence type="ECO:0000313" key="2">
    <source>
        <dbReference type="Proteomes" id="UP001597285"/>
    </source>
</evidence>
<dbReference type="Pfam" id="PF09148">
    <property type="entry name" value="DUF1934"/>
    <property type="match status" value="1"/>
</dbReference>
<accession>A0ABW4NPG8</accession>
<dbReference type="InterPro" id="IPR015231">
    <property type="entry name" value="DUF1934"/>
</dbReference>
<dbReference type="SUPFAM" id="SSF50814">
    <property type="entry name" value="Lipocalins"/>
    <property type="match status" value="1"/>
</dbReference>
<comment type="caution">
    <text evidence="1">The sequence shown here is derived from an EMBL/GenBank/DDBJ whole genome shotgun (WGS) entry which is preliminary data.</text>
</comment>
<protein>
    <submittedName>
        <fullName evidence="1">DUF1934 domain-containing protein</fullName>
    </submittedName>
</protein>
<dbReference type="Gene3D" id="2.40.128.20">
    <property type="match status" value="1"/>
</dbReference>
<gene>
    <name evidence="1" type="ORF">ACFSBK_09250</name>
</gene>
<evidence type="ECO:0000313" key="1">
    <source>
        <dbReference type="EMBL" id="MFD1800033.1"/>
    </source>
</evidence>
<dbReference type="Proteomes" id="UP001597285">
    <property type="component" value="Unassembled WGS sequence"/>
</dbReference>
<name>A0ABW4NPG8_9LACT</name>
<proteinExistence type="predicted"/>
<sequence>MKGLSIVETDLSKGMPARIQMEMIILQGRATENYVFDETGKVVQMNGAYYVRYQETYDNVEIPVTVKLDAAGVVTIIRRGETTTRLRFDKGERYETHYQTPQGLIVMETVTRQLQISYTEQPFSGRLQLEYDLYLGQEKLGEYKLQLLFTV</sequence>
<keyword evidence="2" id="KW-1185">Reference proteome</keyword>
<dbReference type="RefSeq" id="WP_058919781.1">
    <property type="nucleotide sequence ID" value="NZ_JBHSQC010000023.1"/>
</dbReference>
<dbReference type="InterPro" id="IPR012674">
    <property type="entry name" value="Calycin"/>
</dbReference>
<dbReference type="EMBL" id="JBHUFF010000017">
    <property type="protein sequence ID" value="MFD1800033.1"/>
    <property type="molecule type" value="Genomic_DNA"/>
</dbReference>
<reference evidence="2" key="1">
    <citation type="journal article" date="2019" name="Int. J. Syst. Evol. Microbiol.">
        <title>The Global Catalogue of Microorganisms (GCM) 10K type strain sequencing project: providing services to taxonomists for standard genome sequencing and annotation.</title>
        <authorList>
            <consortium name="The Broad Institute Genomics Platform"/>
            <consortium name="The Broad Institute Genome Sequencing Center for Infectious Disease"/>
            <person name="Wu L."/>
            <person name="Ma J."/>
        </authorList>
    </citation>
    <scope>NUCLEOTIDE SEQUENCE [LARGE SCALE GENOMIC DNA]</scope>
    <source>
        <strain evidence="2">KCTC 42143</strain>
    </source>
</reference>